<organism evidence="1 2">
    <name type="scientific">Crenichthys baileyi</name>
    <name type="common">White River springfish</name>
    <dbReference type="NCBI Taxonomy" id="28760"/>
    <lineage>
        <taxon>Eukaryota</taxon>
        <taxon>Metazoa</taxon>
        <taxon>Chordata</taxon>
        <taxon>Craniata</taxon>
        <taxon>Vertebrata</taxon>
        <taxon>Euteleostomi</taxon>
        <taxon>Actinopterygii</taxon>
        <taxon>Neopterygii</taxon>
        <taxon>Teleostei</taxon>
        <taxon>Neoteleostei</taxon>
        <taxon>Acanthomorphata</taxon>
        <taxon>Ovalentaria</taxon>
        <taxon>Atherinomorphae</taxon>
        <taxon>Cyprinodontiformes</taxon>
        <taxon>Goodeidae</taxon>
        <taxon>Crenichthys</taxon>
    </lineage>
</organism>
<evidence type="ECO:0000313" key="2">
    <source>
        <dbReference type="Proteomes" id="UP001311232"/>
    </source>
</evidence>
<gene>
    <name evidence="1" type="ORF">CRENBAI_016764</name>
</gene>
<dbReference type="EMBL" id="JAHHUM010000038">
    <property type="protein sequence ID" value="KAK5623279.1"/>
    <property type="molecule type" value="Genomic_DNA"/>
</dbReference>
<accession>A0AAV9SPH1</accession>
<dbReference type="AlphaFoldDB" id="A0AAV9SPH1"/>
<name>A0AAV9SPH1_9TELE</name>
<reference evidence="1 2" key="1">
    <citation type="submission" date="2021-06" db="EMBL/GenBank/DDBJ databases">
        <authorList>
            <person name="Palmer J.M."/>
        </authorList>
    </citation>
    <scope>NUCLEOTIDE SEQUENCE [LARGE SCALE GENOMIC DNA]</scope>
    <source>
        <strain evidence="1 2">MEX-2019</strain>
        <tissue evidence="1">Muscle</tissue>
    </source>
</reference>
<keyword evidence="2" id="KW-1185">Reference proteome</keyword>
<proteinExistence type="predicted"/>
<dbReference type="Proteomes" id="UP001311232">
    <property type="component" value="Unassembled WGS sequence"/>
</dbReference>
<comment type="caution">
    <text evidence="1">The sequence shown here is derived from an EMBL/GenBank/DDBJ whole genome shotgun (WGS) entry which is preliminary data.</text>
</comment>
<feature type="non-terminal residue" evidence="1">
    <location>
        <position position="1"/>
    </location>
</feature>
<sequence length="65" mass="6821">PKVLPQWVLTLSGSALLSELHEEQEGGSGGQEAGITEVMPPLFGVMPRLGNVEYKDLGGDDAVSL</sequence>
<protein>
    <submittedName>
        <fullName evidence="1">Uncharacterized protein</fullName>
    </submittedName>
</protein>
<evidence type="ECO:0000313" key="1">
    <source>
        <dbReference type="EMBL" id="KAK5623279.1"/>
    </source>
</evidence>